<evidence type="ECO:0000313" key="1">
    <source>
        <dbReference type="EMBL" id="VFK37390.1"/>
    </source>
</evidence>
<sequence length="103" mass="11616">MVDCAGSRKAGRFSIRYCYPAQIYRPCVAAKAVDLPKWRIAMLTDLERKAIVQHMLNLAGVAENLSTAAALLTREIDDLAKRFDIECEFIPFDEDFPDPPIVE</sequence>
<proteinExistence type="predicted"/>
<reference evidence="1" key="1">
    <citation type="submission" date="2019-02" db="EMBL/GenBank/DDBJ databases">
        <authorList>
            <person name="Gruber-Vodicka R. H."/>
            <person name="Seah K. B. B."/>
        </authorList>
    </citation>
    <scope>NUCLEOTIDE SEQUENCE</scope>
    <source>
        <strain evidence="1">BECK_BZ123</strain>
    </source>
</reference>
<protein>
    <submittedName>
        <fullName evidence="1">Uncharacterized protein</fullName>
    </submittedName>
</protein>
<name>A0A450Y794_9GAMM</name>
<dbReference type="EMBL" id="CAADFS010000001">
    <property type="protein sequence ID" value="VFK37390.1"/>
    <property type="molecule type" value="Genomic_DNA"/>
</dbReference>
<dbReference type="AlphaFoldDB" id="A0A450Y794"/>
<gene>
    <name evidence="1" type="ORF">BECKTC1821D_GA0114238_100143</name>
</gene>
<accession>A0A450Y794</accession>
<organism evidence="1">
    <name type="scientific">Candidatus Kentrum sp. TC</name>
    <dbReference type="NCBI Taxonomy" id="2126339"/>
    <lineage>
        <taxon>Bacteria</taxon>
        <taxon>Pseudomonadati</taxon>
        <taxon>Pseudomonadota</taxon>
        <taxon>Gammaproteobacteria</taxon>
        <taxon>Candidatus Kentrum</taxon>
    </lineage>
</organism>